<dbReference type="Proteomes" id="UP000184510">
    <property type="component" value="Unassembled WGS sequence"/>
</dbReference>
<evidence type="ECO:0000313" key="2">
    <source>
        <dbReference type="EMBL" id="SHJ14745.1"/>
    </source>
</evidence>
<gene>
    <name evidence="2" type="ORF">SAMN02745181_1301</name>
</gene>
<keyword evidence="1" id="KW-1133">Transmembrane helix</keyword>
<proteinExistence type="predicted"/>
<name>A0A1M6GY05_9BACT</name>
<dbReference type="AlphaFoldDB" id="A0A1M6GY05"/>
<evidence type="ECO:0000256" key="1">
    <source>
        <dbReference type="SAM" id="Phobius"/>
    </source>
</evidence>
<keyword evidence="1" id="KW-0472">Membrane</keyword>
<keyword evidence="1" id="KW-0812">Transmembrane</keyword>
<protein>
    <recommendedName>
        <fullName evidence="4">Formate/nitrite transporter</fullName>
    </recommendedName>
</protein>
<evidence type="ECO:0000313" key="3">
    <source>
        <dbReference type="Proteomes" id="UP000184510"/>
    </source>
</evidence>
<reference evidence="2 3" key="1">
    <citation type="submission" date="2016-11" db="EMBL/GenBank/DDBJ databases">
        <authorList>
            <person name="Jaros S."/>
            <person name="Januszkiewicz K."/>
            <person name="Wedrychowicz H."/>
        </authorList>
    </citation>
    <scope>NUCLEOTIDE SEQUENCE [LARGE SCALE GENOMIC DNA]</scope>
    <source>
        <strain evidence="2 3">DSM 18772</strain>
    </source>
</reference>
<accession>A0A1M6GY05</accession>
<organism evidence="2 3">
    <name type="scientific">Rubritalea squalenifaciens DSM 18772</name>
    <dbReference type="NCBI Taxonomy" id="1123071"/>
    <lineage>
        <taxon>Bacteria</taxon>
        <taxon>Pseudomonadati</taxon>
        <taxon>Verrucomicrobiota</taxon>
        <taxon>Verrucomicrobiia</taxon>
        <taxon>Verrucomicrobiales</taxon>
        <taxon>Rubritaleaceae</taxon>
        <taxon>Rubritalea</taxon>
    </lineage>
</organism>
<dbReference type="EMBL" id="FQYR01000003">
    <property type="protein sequence ID" value="SHJ14745.1"/>
    <property type="molecule type" value="Genomic_DNA"/>
</dbReference>
<feature type="transmembrane region" description="Helical" evidence="1">
    <location>
        <begin position="34"/>
        <end position="61"/>
    </location>
</feature>
<keyword evidence="3" id="KW-1185">Reference proteome</keyword>
<dbReference type="InParanoid" id="A0A1M6GY05"/>
<evidence type="ECO:0008006" key="4">
    <source>
        <dbReference type="Google" id="ProtNLM"/>
    </source>
</evidence>
<sequence>MLEMSEEEEIPHIYHLAKGVSEKDYVKALRARRYLWGSITIISTVIAFGTSIGIFAFGIALDPQLMITLAGLLSLDG</sequence>
<dbReference type="STRING" id="1123071.SAMN02745181_1301"/>